<dbReference type="InterPro" id="IPR038986">
    <property type="entry name" value="Clr2"/>
</dbReference>
<evidence type="ECO:0000256" key="1">
    <source>
        <dbReference type="SAM" id="MobiDB-lite"/>
    </source>
</evidence>
<dbReference type="GeneID" id="66978612"/>
<accession>A0A7R7VGF2</accession>
<dbReference type="PANTHER" id="PTHR38046:SF1">
    <property type="entry name" value="CRYPTIC LOCI REGULATOR 2"/>
    <property type="match status" value="1"/>
</dbReference>
<dbReference type="GO" id="GO:0033553">
    <property type="term" value="C:rDNA heterochromatin"/>
    <property type="evidence" value="ECO:0007669"/>
    <property type="project" value="TreeGrafter"/>
</dbReference>
<organism evidence="4 5">
    <name type="scientific">Aspergillus chevalieri</name>
    <name type="common">Eurotium chevalieri</name>
    <dbReference type="NCBI Taxonomy" id="182096"/>
    <lineage>
        <taxon>Eukaryota</taxon>
        <taxon>Fungi</taxon>
        <taxon>Dikarya</taxon>
        <taxon>Ascomycota</taxon>
        <taxon>Pezizomycotina</taxon>
        <taxon>Eurotiomycetes</taxon>
        <taxon>Eurotiomycetidae</taxon>
        <taxon>Eurotiales</taxon>
        <taxon>Aspergillaceae</taxon>
        <taxon>Aspergillus</taxon>
        <taxon>Aspergillus subgen. Aspergillus</taxon>
    </lineage>
</organism>
<evidence type="ECO:0000313" key="4">
    <source>
        <dbReference type="EMBL" id="BCR84253.1"/>
    </source>
</evidence>
<dbReference type="GO" id="GO:0070824">
    <property type="term" value="C:SHREC complex"/>
    <property type="evidence" value="ECO:0007669"/>
    <property type="project" value="InterPro"/>
</dbReference>
<dbReference type="Proteomes" id="UP000637239">
    <property type="component" value="Chromosome 1"/>
</dbReference>
<evidence type="ECO:0000259" key="2">
    <source>
        <dbReference type="Pfam" id="PF10383"/>
    </source>
</evidence>
<feature type="compositionally biased region" description="Polar residues" evidence="1">
    <location>
        <begin position="694"/>
        <end position="706"/>
    </location>
</feature>
<dbReference type="PANTHER" id="PTHR38046">
    <property type="entry name" value="CRYPTIC LOCI REGULATOR 2"/>
    <property type="match status" value="1"/>
</dbReference>
<feature type="region of interest" description="Disordered" evidence="1">
    <location>
        <begin position="138"/>
        <end position="207"/>
    </location>
</feature>
<dbReference type="KEGG" id="ache:ACHE_11655A"/>
<dbReference type="InterPro" id="IPR031915">
    <property type="entry name" value="Clr2_N"/>
</dbReference>
<name>A0A7R7VGF2_ASPCH</name>
<gene>
    <name evidence="4" type="ORF">ACHE_11655A</name>
</gene>
<dbReference type="RefSeq" id="XP_043132775.1">
    <property type="nucleotide sequence ID" value="XM_043276248.1"/>
</dbReference>
<feature type="compositionally biased region" description="Acidic residues" evidence="1">
    <location>
        <begin position="733"/>
        <end position="743"/>
    </location>
</feature>
<feature type="region of interest" description="Disordered" evidence="1">
    <location>
        <begin position="694"/>
        <end position="756"/>
    </location>
</feature>
<dbReference type="EMBL" id="AP024416">
    <property type="protein sequence ID" value="BCR84253.1"/>
    <property type="molecule type" value="Genomic_DNA"/>
</dbReference>
<reference evidence="4" key="2">
    <citation type="submission" date="2021-02" db="EMBL/GenBank/DDBJ databases">
        <title>Aspergillus chevalieri M1 genome sequence.</title>
        <authorList>
            <person name="Kadooka C."/>
            <person name="Mori K."/>
            <person name="Futagami T."/>
        </authorList>
    </citation>
    <scope>NUCLEOTIDE SEQUENCE</scope>
    <source>
        <strain evidence="4">M1</strain>
    </source>
</reference>
<sequence>MSAPESMSEEDENTIVIPIDRSFSDGDPALWPNDPKYKLCNDSTYREKLAVLWLKKMGAYEEGMNYSLDKLPEGYALLERPRIVNPDIYDRFLYGHPVGQYFQSTIQFFPHFYYLMTGGATLCKCALCERLQKQKARREAGMPLRGGRLPGSNSSRGSGTSPRGSSLASRGSGVASRGSGVASRGSGVASRGSGVASRGSGIASRGSGIASRGKLLARAGRIVRQPIRPVVDGEGQIDVYKLAIMELKENGRLDKKIKEKTSMDWRAERERLREYLEKLDLQPSYIPRAGEIVLWTCELDGELLWNSETYRVEIYSAEENRWFGVPEWRAGTIGQVPEDDIMLQDLVKTTPKGKAVNYSGFRIETFPDPNSSDKSYSLQSKYVPLRCIKPFNSFELFVQGMPRKELHPSIENALTVMSSFSLLDKYHVKGTWPNASIYCRGIFIGAELLIIGDAVRLKPKGYNPNSLQRASVTDVMVIDEIQMELINCEEDVKSSQLAEDYRVRISGKIYTTSSVRAQKEADVAKPIHGLSEQEISNTFQYTDMGGYGNWYHLYTGKTAKVSHDMILGRCYEPDAMRLLFGSLSMNHDLHGVIMAREYSRQADDRIPEGKQWFWGDFRTQTLAIDSLNGEDVGYYSEARDIKMWRANLKIIDGTACPADYREAKLPGEVGRPSAKSRSSFGEVRKTSSLVSTGLGATTDISNTVSSADEGVAREESSEEDFTVPIQYLHGGTEETEETEEGDYVLEKERKAKRSKR</sequence>
<feature type="domain" description="Cryptic loci regulator 2 C-terminal" evidence="2">
    <location>
        <begin position="438"/>
        <end position="572"/>
    </location>
</feature>
<dbReference type="Pfam" id="PF10383">
    <property type="entry name" value="Clr2"/>
    <property type="match status" value="1"/>
</dbReference>
<feature type="compositionally biased region" description="Low complexity" evidence="1">
    <location>
        <begin position="150"/>
        <end position="207"/>
    </location>
</feature>
<evidence type="ECO:0000259" key="3">
    <source>
        <dbReference type="Pfam" id="PF16761"/>
    </source>
</evidence>
<proteinExistence type="predicted"/>
<dbReference type="GO" id="GO:0031934">
    <property type="term" value="C:mating-type region heterochromatin"/>
    <property type="evidence" value="ECO:0007669"/>
    <property type="project" value="TreeGrafter"/>
</dbReference>
<dbReference type="InterPro" id="IPR018839">
    <property type="entry name" value="Tscrpt-silencing_Clr2_C"/>
</dbReference>
<evidence type="ECO:0000313" key="5">
    <source>
        <dbReference type="Proteomes" id="UP000637239"/>
    </source>
</evidence>
<dbReference type="Pfam" id="PF16761">
    <property type="entry name" value="Clr2_transil"/>
    <property type="match status" value="1"/>
</dbReference>
<dbReference type="AlphaFoldDB" id="A0A7R7VGF2"/>
<reference evidence="4" key="1">
    <citation type="submission" date="2021-01" db="EMBL/GenBank/DDBJ databases">
        <authorList>
            <consortium name="Aspergillus chevalieri M1 genome sequencing consortium"/>
            <person name="Kazuki M."/>
            <person name="Futagami T."/>
        </authorList>
    </citation>
    <scope>NUCLEOTIDE SEQUENCE</scope>
    <source>
        <strain evidence="4">M1</strain>
    </source>
</reference>
<protein>
    <recommendedName>
        <fullName evidence="6">Cryptic loci regulator 2 C-terminal domain-containing protein</fullName>
    </recommendedName>
</protein>
<evidence type="ECO:0008006" key="6">
    <source>
        <dbReference type="Google" id="ProtNLM"/>
    </source>
</evidence>
<keyword evidence="5" id="KW-1185">Reference proteome</keyword>
<feature type="domain" description="Cryptic loci regulator 2 N-terminal" evidence="3">
    <location>
        <begin position="66"/>
        <end position="128"/>
    </location>
</feature>
<dbReference type="GO" id="GO:0030466">
    <property type="term" value="P:silent mating-type cassette heterochromatin formation"/>
    <property type="evidence" value="ECO:0007669"/>
    <property type="project" value="TreeGrafter"/>
</dbReference>